<dbReference type="PANTHER" id="PTHR20883:SF14">
    <property type="entry name" value="PHYTANOYL-COA DIOXYGENASE"/>
    <property type="match status" value="1"/>
</dbReference>
<dbReference type="InParanoid" id="K1QEY2"/>
<dbReference type="SUPFAM" id="SSF51197">
    <property type="entry name" value="Clavaminate synthase-like"/>
    <property type="match status" value="1"/>
</dbReference>
<evidence type="ECO:0008006" key="2">
    <source>
        <dbReference type="Google" id="ProtNLM"/>
    </source>
</evidence>
<dbReference type="EMBL" id="JH818733">
    <property type="protein sequence ID" value="EKC20051.1"/>
    <property type="molecule type" value="Genomic_DNA"/>
</dbReference>
<sequence>MAANKPKEVQPGYTGECNPEIFNLSARPEIKEKKPGQLPDETIRKFFEDLPGFPDLYKEYGFFERLSKIEEEFPGANIILHKYGVLPQAFKNLWTNDRLLNVVEQLIGPDIAGHPVWNLRTKTPQNEATTVPWHQDIDLEKDIITCPVPYGGMLLLNNMIPHRSLPNLSKQIRWSLDLRWQKPEKPAGFYGIREHLLFRTSRDPGYKIDWSSFEGDNRWDIQKEYVNDLDVLPNAEDKDFDTTIQGPWMKKWDLVNHNTHTAKMDDDVKSTWHAQQVKA</sequence>
<organism evidence="1">
    <name type="scientific">Magallana gigas</name>
    <name type="common">Pacific oyster</name>
    <name type="synonym">Crassostrea gigas</name>
    <dbReference type="NCBI Taxonomy" id="29159"/>
    <lineage>
        <taxon>Eukaryota</taxon>
        <taxon>Metazoa</taxon>
        <taxon>Spiralia</taxon>
        <taxon>Lophotrochozoa</taxon>
        <taxon>Mollusca</taxon>
        <taxon>Bivalvia</taxon>
        <taxon>Autobranchia</taxon>
        <taxon>Pteriomorphia</taxon>
        <taxon>Ostreida</taxon>
        <taxon>Ostreoidea</taxon>
        <taxon>Ostreidae</taxon>
        <taxon>Magallana</taxon>
    </lineage>
</organism>
<dbReference type="PANTHER" id="PTHR20883">
    <property type="entry name" value="PHYTANOYL-COA DIOXYGENASE DOMAIN CONTAINING 1"/>
    <property type="match status" value="1"/>
</dbReference>
<accession>K1QEY2</accession>
<dbReference type="HOGENOM" id="CLU_065874_0_0_1"/>
<dbReference type="Gene3D" id="2.60.120.620">
    <property type="entry name" value="q2cbj1_9rhob like domain"/>
    <property type="match status" value="2"/>
</dbReference>
<proteinExistence type="predicted"/>
<protein>
    <recommendedName>
        <fullName evidence="2">Phytanoyl-CoA dioxygenase</fullName>
    </recommendedName>
</protein>
<reference evidence="1" key="1">
    <citation type="journal article" date="2012" name="Nature">
        <title>The oyster genome reveals stress adaptation and complexity of shell formation.</title>
        <authorList>
            <person name="Zhang G."/>
            <person name="Fang X."/>
            <person name="Guo X."/>
            <person name="Li L."/>
            <person name="Luo R."/>
            <person name="Xu F."/>
            <person name="Yang P."/>
            <person name="Zhang L."/>
            <person name="Wang X."/>
            <person name="Qi H."/>
            <person name="Xiong Z."/>
            <person name="Que H."/>
            <person name="Xie Y."/>
            <person name="Holland P.W."/>
            <person name="Paps J."/>
            <person name="Zhu Y."/>
            <person name="Wu F."/>
            <person name="Chen Y."/>
            <person name="Wang J."/>
            <person name="Peng C."/>
            <person name="Meng J."/>
            <person name="Yang L."/>
            <person name="Liu J."/>
            <person name="Wen B."/>
            <person name="Zhang N."/>
            <person name="Huang Z."/>
            <person name="Zhu Q."/>
            <person name="Feng Y."/>
            <person name="Mount A."/>
            <person name="Hedgecock D."/>
            <person name="Xu Z."/>
            <person name="Liu Y."/>
            <person name="Domazet-Loso T."/>
            <person name="Du Y."/>
            <person name="Sun X."/>
            <person name="Zhang S."/>
            <person name="Liu B."/>
            <person name="Cheng P."/>
            <person name="Jiang X."/>
            <person name="Li J."/>
            <person name="Fan D."/>
            <person name="Wang W."/>
            <person name="Fu W."/>
            <person name="Wang T."/>
            <person name="Wang B."/>
            <person name="Zhang J."/>
            <person name="Peng Z."/>
            <person name="Li Y."/>
            <person name="Li N."/>
            <person name="Wang J."/>
            <person name="Chen M."/>
            <person name="He Y."/>
            <person name="Tan F."/>
            <person name="Song X."/>
            <person name="Zheng Q."/>
            <person name="Huang R."/>
            <person name="Yang H."/>
            <person name="Du X."/>
            <person name="Chen L."/>
            <person name="Yang M."/>
            <person name="Gaffney P.M."/>
            <person name="Wang S."/>
            <person name="Luo L."/>
            <person name="She Z."/>
            <person name="Ming Y."/>
            <person name="Huang W."/>
            <person name="Zhang S."/>
            <person name="Huang B."/>
            <person name="Zhang Y."/>
            <person name="Qu T."/>
            <person name="Ni P."/>
            <person name="Miao G."/>
            <person name="Wang J."/>
            <person name="Wang Q."/>
            <person name="Steinberg C.E."/>
            <person name="Wang H."/>
            <person name="Li N."/>
            <person name="Qian L."/>
            <person name="Zhang G."/>
            <person name="Li Y."/>
            <person name="Yang H."/>
            <person name="Liu X."/>
            <person name="Wang J."/>
            <person name="Yin Y."/>
            <person name="Wang J."/>
        </authorList>
    </citation>
    <scope>NUCLEOTIDE SEQUENCE [LARGE SCALE GENOMIC DNA]</scope>
    <source>
        <strain evidence="1">05x7-T-G4-1.051#20</strain>
    </source>
</reference>
<dbReference type="AlphaFoldDB" id="K1QEY2"/>
<evidence type="ECO:0000313" key="1">
    <source>
        <dbReference type="EMBL" id="EKC20051.1"/>
    </source>
</evidence>
<gene>
    <name evidence="1" type="ORF">CGI_10007006</name>
</gene>
<name>K1QEY2_MAGGI</name>